<feature type="compositionally biased region" description="Polar residues" evidence="1">
    <location>
        <begin position="42"/>
        <end position="56"/>
    </location>
</feature>
<feature type="compositionally biased region" description="Polar residues" evidence="1">
    <location>
        <begin position="23"/>
        <end position="33"/>
    </location>
</feature>
<organism evidence="2 3">
    <name type="scientific">Rhizoctonia solani</name>
    <dbReference type="NCBI Taxonomy" id="456999"/>
    <lineage>
        <taxon>Eukaryota</taxon>
        <taxon>Fungi</taxon>
        <taxon>Dikarya</taxon>
        <taxon>Basidiomycota</taxon>
        <taxon>Agaricomycotina</taxon>
        <taxon>Agaricomycetes</taxon>
        <taxon>Cantharellales</taxon>
        <taxon>Ceratobasidiaceae</taxon>
        <taxon>Rhizoctonia</taxon>
    </lineage>
</organism>
<evidence type="ECO:0000313" key="2">
    <source>
        <dbReference type="EMBL" id="CAE6518010.1"/>
    </source>
</evidence>
<feature type="compositionally biased region" description="Basic residues" evidence="1">
    <location>
        <begin position="810"/>
        <end position="819"/>
    </location>
</feature>
<gene>
    <name evidence="2" type="ORF">RDB_LOCUS140479</name>
</gene>
<evidence type="ECO:0000256" key="1">
    <source>
        <dbReference type="SAM" id="MobiDB-lite"/>
    </source>
</evidence>
<dbReference type="Proteomes" id="UP000663853">
    <property type="component" value="Unassembled WGS sequence"/>
</dbReference>
<feature type="compositionally biased region" description="Basic residues" evidence="1">
    <location>
        <begin position="852"/>
        <end position="863"/>
    </location>
</feature>
<sequence length="876" mass="95553">MHPESEYPHSINPISTPELASPIQKTRATMSLESQDRFESDMVSSYSQGIASSPSFGGSEDSVPALNPSGSPSPRSRRVSLLSNASIVDSVPATPTSHLIEDARVDNDSDASPRYHRIHSTPYPKLRLPLQLTPHPQARVVSLPEWTRNRDPFLEAMRNLRSVSSPARFKRPPLSPLSAEEESFELSGSSQSAASAVSFPALPEQSVERSILSERMSSLSVPREQFYTAPEGFFLTPPSFKSMVLSPATTGPERSLPQDRPLPPIFEDDSTCPFEPNSEDEVSLMLQRATLDTSSYYNRSSVSFSSTSRSSSPESVVFLSSIARIPRSFLGGKTQPEPILETTSSQESHDDTTHDSAAHDDGDDSQEHPSTEIHLERPKISSLQQCTSGHAIAQEEAETDVNNGEELSSPSVPSSAVHHDSDWILFDHPRPIPALHGPPSLPYARCPSGAEGVVLDDQHGLDGVIWGLSGKDPRSRRPDEHKHTEASNTEQFVLATKDVRPSRAAVRESKKAESIDTSLVPEARSLTGTYSHRPLSTIAEHTSNSSPNSKEKHVRFVDNANGSKLPSQGHHAPTPNADWISTNSTSEPNPPADLTRILLDQVERARTIEPQPLQQAIPPASRKQILDQLRRFGVPFRPHGLPTPPSTASPRFVSQFPPPDPFLAPGQTTQHVGLRPLTYMNELSMPKTFTQAAMQDRTAVVLKPRDSDGPTCATNSAPSTLSNIKSIPLLKLRQRQHAGMDSWRKDERPFGEVPLSTPSVQTEATHNVNQPSTKTHQPHSTLCQAANTSTTTPAPGNTASANANETSSPKNRRQHRSSKRAPQEVAPAESGSRSKENHQASGPKGNTDGRKAPRQTGRKRNQRTRTDSLPQGASRT</sequence>
<feature type="region of interest" description="Disordered" evidence="1">
    <location>
        <begin position="329"/>
        <end position="388"/>
    </location>
</feature>
<protein>
    <submittedName>
        <fullName evidence="2">Uncharacterized protein</fullName>
    </submittedName>
</protein>
<feature type="region of interest" description="Disordered" evidence="1">
    <location>
        <begin position="467"/>
        <end position="550"/>
    </location>
</feature>
<feature type="compositionally biased region" description="Basic and acidic residues" evidence="1">
    <location>
        <begin position="347"/>
        <end position="379"/>
    </location>
</feature>
<feature type="region of interest" description="Disordered" evidence="1">
    <location>
        <begin position="562"/>
        <end position="589"/>
    </location>
</feature>
<feature type="region of interest" description="Disordered" evidence="1">
    <location>
        <begin position="735"/>
        <end position="876"/>
    </location>
</feature>
<feature type="region of interest" description="Disordered" evidence="1">
    <location>
        <begin position="164"/>
        <end position="186"/>
    </location>
</feature>
<feature type="compositionally biased region" description="Polar residues" evidence="1">
    <location>
        <begin position="756"/>
        <end position="809"/>
    </location>
</feature>
<dbReference type="EMBL" id="CAJMXA010003863">
    <property type="protein sequence ID" value="CAE6518010.1"/>
    <property type="molecule type" value="Genomic_DNA"/>
</dbReference>
<feature type="compositionally biased region" description="Basic and acidic residues" evidence="1">
    <location>
        <begin position="471"/>
        <end position="485"/>
    </location>
</feature>
<feature type="compositionally biased region" description="Low complexity" evidence="1">
    <location>
        <begin position="66"/>
        <end position="80"/>
    </location>
</feature>
<dbReference type="OrthoDB" id="160374at2759"/>
<reference evidence="2" key="1">
    <citation type="submission" date="2021-01" db="EMBL/GenBank/DDBJ databases">
        <authorList>
            <person name="Kaushik A."/>
        </authorList>
    </citation>
    <scope>NUCLEOTIDE SEQUENCE</scope>
    <source>
        <strain evidence="2">AG6-10EEA</strain>
    </source>
</reference>
<feature type="compositionally biased region" description="Polar residues" evidence="1">
    <location>
        <begin position="867"/>
        <end position="876"/>
    </location>
</feature>
<proteinExistence type="predicted"/>
<evidence type="ECO:0000313" key="3">
    <source>
        <dbReference type="Proteomes" id="UP000663853"/>
    </source>
</evidence>
<name>A0A8H3DEW4_9AGAM</name>
<feature type="compositionally biased region" description="Polar residues" evidence="1">
    <location>
        <begin position="539"/>
        <end position="548"/>
    </location>
</feature>
<feature type="compositionally biased region" description="Basic and acidic residues" evidence="1">
    <location>
        <begin position="497"/>
        <end position="514"/>
    </location>
</feature>
<feature type="region of interest" description="Disordered" evidence="1">
    <location>
        <begin position="1"/>
        <end position="80"/>
    </location>
</feature>
<dbReference type="AlphaFoldDB" id="A0A8H3DEW4"/>
<comment type="caution">
    <text evidence="2">The sequence shown here is derived from an EMBL/GenBank/DDBJ whole genome shotgun (WGS) entry which is preliminary data.</text>
</comment>
<accession>A0A8H3DEW4</accession>